<accession>A0A8J6CDP1</accession>
<dbReference type="Pfam" id="PF13385">
    <property type="entry name" value="Laminin_G_3"/>
    <property type="match status" value="1"/>
</dbReference>
<dbReference type="Gene3D" id="2.60.120.200">
    <property type="match status" value="1"/>
</dbReference>
<dbReference type="OrthoDB" id="423099at2759"/>
<keyword evidence="2" id="KW-0732">Signal</keyword>
<evidence type="ECO:0000256" key="2">
    <source>
        <dbReference type="SAM" id="SignalP"/>
    </source>
</evidence>
<dbReference type="InterPro" id="IPR013320">
    <property type="entry name" value="ConA-like_dom_sf"/>
</dbReference>
<keyword evidence="1" id="KW-1133">Transmembrane helix</keyword>
<dbReference type="SUPFAM" id="SSF49899">
    <property type="entry name" value="Concanavalin A-like lectins/glucanases"/>
    <property type="match status" value="1"/>
</dbReference>
<sequence length="1618" mass="173723">MRSPRARGRRALLAALLATALCACASAQAICGGEFARGFALTFDGAPTIASTRTLLLDSANPQIATLADGFTFTAFVRFDDLDPRLVAPSFVVTTRSGQRWEPFAGVSGGFQWNAVLSPSHVGLLGAGALDWHHYAWTWRRADGALVAYIDGKERAHHTVGVGSDWLADDAFIILGAHLVADNGVYDDFEHAKFNANAFMRGQVDDIGLFGAVLEPDDVRVRANASLTARLRDGLEPDLVLLYDFDDEGSGDVAINLGSAGPAYDLLLGRLPKTQDYFASRAKSTRDGEVYLLAAPIRSPAGLGGRGCAPRTPPDASAPLIAVLPAGANATIALDGYDSIEVVTPVPFDAEFGLALVRSAGSAHAGPTPVGVRVLPRARPEVMYASTELTLHEDTTSVFQLFSRHPQGARVFVRIDVLPTRGSLFERAIGQPGDRGALVNASGHIVQSADRGFVYQPAPGSSSPTGQRHDSFTYVLVDADYPQLTSGAAEVAFYVAEVNDPPVVESVRVSMLEDENGTSGIAVPLVATDAETARGVARVITGLPRHGMLYMPQADGNRTPIDRVFSAYDVEGILQQYAHEVVAVSSYWGQPPLATYAALQILGAPDCSTFGECRPDGAWVSDLSIAPPVGAAVQHSGIAARVVSASDGSPTVTIRYERLFKNVTSGSSWAFVPCGFDLAPNASRIYPGACDPALADPPPVDVPRVAIDVPSSAAWSPLRRAFDGARLIGGGAFGAASAFNHLQADFYPPYTEYIEIAIKTPVFLVDVEVFSPRGMGAIVGIKARGEGGSAEEWATLYSGEPMIELNEELTRTRTYHSWAPEVCRTPFKVKYLRLELDTTVETGVADWNYLDAVKVIGARTLSPSVLLEAAEHVVYVPNAHFHGEDSFTFSATDCLGVAFRSSVRDATARINVVSVNDAPHVSGTGATYTLGNEPVLISLTASDLDHDVGAGEVRLIVTRLPAAGTLYAGELSAEPISRAPHALAPGALRLYYAATSIDGAASIHTDSLGQRIGSDGFDLVTEDALGLQSARARVTVTVIEPAATASDQDDDGGGTNGSDQDAKLNEGALVVDAQVLIIVAVAVSVALVVLACVCVGRRARKAFQHYVELERGRKARRDEIIDQALRTTRELKFPMHVVDARTFLSLGSLVYFEQLRKQQSHVVLDSLEEIVSIMQAGKQIIFLSHQWLAFDAPDPLGVQYHVMIPAIEQVAAANGWRVDDCFVWCDCCSIPQKSKALQELAIDTLPIYSAIATAFVIIAPAAAHKQTGLTCDASTYQRRLWCRAEQLSHSLRDEGRNMWIVDHTESEARKVDAAWLDDALHVFKGDATCCQLKHDFGGVSGRPCDRELLVRPFLGLYGDVLLKKRAAQQSRVPRALGTREQLVSKLQHGGRVQPLQAGAGTGDQLLDTQFWAGQANARLSHVAERRASQSSQESGEHAGPSFANLTREQQQAFFPKNFEYVSPAGVEKRELFGDLLQGLEERIERRDADALHASHGEPREERSLLESIRTAICGGEFARGFALTFDGVPTIASTRTLLLDSANPQIATLADGFTFTAFVRFEDLDPRLVAPSFVVTTRSGQRWEPFAGVSGGFQWNAVLSPSHVGLLGAGALDWHHYA</sequence>
<dbReference type="Proteomes" id="UP000751190">
    <property type="component" value="Unassembled WGS sequence"/>
</dbReference>
<keyword evidence="4" id="KW-1185">Reference proteome</keyword>
<reference evidence="3" key="1">
    <citation type="submission" date="2021-05" db="EMBL/GenBank/DDBJ databases">
        <title>The genome of the haptophyte Pavlova lutheri (Diacronema luteri, Pavlovales) - a model for lipid biosynthesis in eukaryotic algae.</title>
        <authorList>
            <person name="Hulatt C.J."/>
            <person name="Posewitz M.C."/>
        </authorList>
    </citation>
    <scope>NUCLEOTIDE SEQUENCE</scope>
    <source>
        <strain evidence="3">NIVA-4/92</strain>
    </source>
</reference>
<dbReference type="EMBL" id="JAGTXO010000001">
    <property type="protein sequence ID" value="KAG8471202.1"/>
    <property type="molecule type" value="Genomic_DNA"/>
</dbReference>
<feature type="chain" id="PRO_5035220813" description="Staphylococcus aureus surface protein A" evidence="2">
    <location>
        <begin position="28"/>
        <end position="1618"/>
    </location>
</feature>
<protein>
    <recommendedName>
        <fullName evidence="5">Staphylococcus aureus surface protein A</fullName>
    </recommendedName>
</protein>
<keyword evidence="1" id="KW-0472">Membrane</keyword>
<keyword evidence="1" id="KW-0812">Transmembrane</keyword>
<evidence type="ECO:0000256" key="1">
    <source>
        <dbReference type="SAM" id="Phobius"/>
    </source>
</evidence>
<feature type="transmembrane region" description="Helical" evidence="1">
    <location>
        <begin position="1240"/>
        <end position="1263"/>
    </location>
</feature>
<evidence type="ECO:0000313" key="3">
    <source>
        <dbReference type="EMBL" id="KAG8471202.1"/>
    </source>
</evidence>
<evidence type="ECO:0000313" key="4">
    <source>
        <dbReference type="Proteomes" id="UP000751190"/>
    </source>
</evidence>
<feature type="signal peptide" evidence="2">
    <location>
        <begin position="1"/>
        <end position="27"/>
    </location>
</feature>
<organism evidence="3 4">
    <name type="scientific">Diacronema lutheri</name>
    <name type="common">Unicellular marine alga</name>
    <name type="synonym">Monochrysis lutheri</name>
    <dbReference type="NCBI Taxonomy" id="2081491"/>
    <lineage>
        <taxon>Eukaryota</taxon>
        <taxon>Haptista</taxon>
        <taxon>Haptophyta</taxon>
        <taxon>Pavlovophyceae</taxon>
        <taxon>Pavlovales</taxon>
        <taxon>Pavlovaceae</taxon>
        <taxon>Diacronema</taxon>
    </lineage>
</organism>
<proteinExistence type="predicted"/>
<gene>
    <name evidence="3" type="ORF">KFE25_009623</name>
</gene>
<dbReference type="PROSITE" id="PS51257">
    <property type="entry name" value="PROKAR_LIPOPROTEIN"/>
    <property type="match status" value="1"/>
</dbReference>
<evidence type="ECO:0008006" key="5">
    <source>
        <dbReference type="Google" id="ProtNLM"/>
    </source>
</evidence>
<comment type="caution">
    <text evidence="3">The sequence shown here is derived from an EMBL/GenBank/DDBJ whole genome shotgun (WGS) entry which is preliminary data.</text>
</comment>
<feature type="transmembrane region" description="Helical" evidence="1">
    <location>
        <begin position="1075"/>
        <end position="1096"/>
    </location>
</feature>
<name>A0A8J6CDP1_DIALT</name>